<dbReference type="Gene3D" id="3.30.360.10">
    <property type="entry name" value="Dihydrodipicolinate Reductase, domain 2"/>
    <property type="match status" value="1"/>
</dbReference>
<dbReference type="OrthoDB" id="9815825at2"/>
<organism evidence="3 4">
    <name type="scientific">Hydrogenispora ethanolica</name>
    <dbReference type="NCBI Taxonomy" id="1082276"/>
    <lineage>
        <taxon>Bacteria</taxon>
        <taxon>Bacillati</taxon>
        <taxon>Bacillota</taxon>
        <taxon>Hydrogenispora</taxon>
    </lineage>
</organism>
<evidence type="ECO:0000259" key="1">
    <source>
        <dbReference type="Pfam" id="PF01408"/>
    </source>
</evidence>
<dbReference type="AlphaFoldDB" id="A0A4R1RMQ0"/>
<feature type="domain" description="GFO/IDH/MocA-like oxidoreductase" evidence="2">
    <location>
        <begin position="131"/>
        <end position="254"/>
    </location>
</feature>
<name>A0A4R1RMQ0_HYDET</name>
<dbReference type="InterPro" id="IPR052515">
    <property type="entry name" value="Gfo/Idh/MocA_Oxidoreductase"/>
</dbReference>
<gene>
    <name evidence="3" type="ORF">EDC14_101478</name>
</gene>
<dbReference type="SUPFAM" id="SSF51735">
    <property type="entry name" value="NAD(P)-binding Rossmann-fold domains"/>
    <property type="match status" value="1"/>
</dbReference>
<feature type="domain" description="Gfo/Idh/MocA-like oxidoreductase N-terminal" evidence="1">
    <location>
        <begin position="4"/>
        <end position="121"/>
    </location>
</feature>
<reference evidence="3 4" key="1">
    <citation type="submission" date="2019-03" db="EMBL/GenBank/DDBJ databases">
        <title>Genomic Encyclopedia of Type Strains, Phase IV (KMG-IV): sequencing the most valuable type-strain genomes for metagenomic binning, comparative biology and taxonomic classification.</title>
        <authorList>
            <person name="Goeker M."/>
        </authorList>
    </citation>
    <scope>NUCLEOTIDE SEQUENCE [LARGE SCALE GENOMIC DNA]</scope>
    <source>
        <strain evidence="3 4">LX-B</strain>
    </source>
</reference>
<evidence type="ECO:0000313" key="4">
    <source>
        <dbReference type="Proteomes" id="UP000295008"/>
    </source>
</evidence>
<dbReference type="Pfam" id="PF22725">
    <property type="entry name" value="GFO_IDH_MocA_C3"/>
    <property type="match status" value="1"/>
</dbReference>
<dbReference type="GO" id="GO:0000166">
    <property type="term" value="F:nucleotide binding"/>
    <property type="evidence" value="ECO:0007669"/>
    <property type="project" value="InterPro"/>
</dbReference>
<evidence type="ECO:0000313" key="3">
    <source>
        <dbReference type="EMBL" id="TCL67389.1"/>
    </source>
</evidence>
<dbReference type="InterPro" id="IPR000683">
    <property type="entry name" value="Gfo/Idh/MocA-like_OxRdtase_N"/>
</dbReference>
<dbReference type="RefSeq" id="WP_132014645.1">
    <property type="nucleotide sequence ID" value="NZ_SLUN01000014.1"/>
</dbReference>
<dbReference type="Pfam" id="PF01408">
    <property type="entry name" value="GFO_IDH_MocA"/>
    <property type="match status" value="1"/>
</dbReference>
<comment type="caution">
    <text evidence="3">The sequence shown here is derived from an EMBL/GenBank/DDBJ whole genome shotgun (WGS) entry which is preliminary data.</text>
</comment>
<dbReference type="EMBL" id="SLUN01000014">
    <property type="protein sequence ID" value="TCL67389.1"/>
    <property type="molecule type" value="Genomic_DNA"/>
</dbReference>
<dbReference type="PANTHER" id="PTHR43249:SF1">
    <property type="entry name" value="D-GLUCOSIDE 3-DEHYDROGENASE"/>
    <property type="match status" value="1"/>
</dbReference>
<dbReference type="SUPFAM" id="SSF55347">
    <property type="entry name" value="Glyceraldehyde-3-phosphate dehydrogenase-like, C-terminal domain"/>
    <property type="match status" value="1"/>
</dbReference>
<proteinExistence type="predicted"/>
<accession>A0A4R1RMQ0</accession>
<protein>
    <submittedName>
        <fullName evidence="3">Putative dehydrogenase</fullName>
    </submittedName>
</protein>
<dbReference type="Gene3D" id="3.40.50.720">
    <property type="entry name" value="NAD(P)-binding Rossmann-like Domain"/>
    <property type="match status" value="1"/>
</dbReference>
<dbReference type="InterPro" id="IPR036291">
    <property type="entry name" value="NAD(P)-bd_dom_sf"/>
</dbReference>
<sequence length="344" mass="38186">MPKLKVGIVGCGRIAVVYRDVFKKCGDQMELRCAVDKVRERAESFTADFSCAALDHFDAVLEQDLDVVHICTPHFLHPEQVIRCLEAGFHVLTEKPMAIALDDADRMIAAARAAGKKLGVIFQNRYIEGIVAAKKLIDGGKLGKITGAWSHLTWWRPPSYYECDWKGSWEKEGGGVLIDQAIHSVDLVQYLVGSPVAWIHGHIDNRILKTVAVEDVADAAIGFENGCIYSLFACNYYTHNAPIQIEIMGEKGKVHLKGFEVTVEIEGESAPIVPAPLNDVNIPGQGYWGVYHCRQIREFYDCILGDRPVAIDGVEGKKALAMVLGVYRSSRENRRIFLEKGMGQ</sequence>
<dbReference type="PANTHER" id="PTHR43249">
    <property type="entry name" value="UDP-N-ACETYL-2-AMINO-2-DEOXY-D-GLUCURONATE OXIDASE"/>
    <property type="match status" value="1"/>
</dbReference>
<dbReference type="InterPro" id="IPR055170">
    <property type="entry name" value="GFO_IDH_MocA-like_dom"/>
</dbReference>
<evidence type="ECO:0000259" key="2">
    <source>
        <dbReference type="Pfam" id="PF22725"/>
    </source>
</evidence>
<keyword evidence="4" id="KW-1185">Reference proteome</keyword>
<dbReference type="Proteomes" id="UP000295008">
    <property type="component" value="Unassembled WGS sequence"/>
</dbReference>